<feature type="transmembrane region" description="Helical" evidence="2">
    <location>
        <begin position="525"/>
        <end position="546"/>
    </location>
</feature>
<feature type="transmembrane region" description="Helical" evidence="2">
    <location>
        <begin position="368"/>
        <end position="391"/>
    </location>
</feature>
<feature type="transmembrane region" description="Helical" evidence="2">
    <location>
        <begin position="48"/>
        <end position="66"/>
    </location>
</feature>
<feature type="transmembrane region" description="Helical" evidence="2">
    <location>
        <begin position="189"/>
        <end position="210"/>
    </location>
</feature>
<feature type="transmembrane region" description="Helical" evidence="2">
    <location>
        <begin position="484"/>
        <end position="505"/>
    </location>
</feature>
<evidence type="ECO:0000256" key="1">
    <source>
        <dbReference type="SAM" id="MobiDB-lite"/>
    </source>
</evidence>
<feature type="transmembrane region" description="Helical" evidence="2">
    <location>
        <begin position="418"/>
        <end position="441"/>
    </location>
</feature>
<organism evidence="3 4">
    <name type="scientific">Cellulomonas alba</name>
    <dbReference type="NCBI Taxonomy" id="3053467"/>
    <lineage>
        <taxon>Bacteria</taxon>
        <taxon>Bacillati</taxon>
        <taxon>Actinomycetota</taxon>
        <taxon>Actinomycetes</taxon>
        <taxon>Micrococcales</taxon>
        <taxon>Cellulomonadaceae</taxon>
        <taxon>Cellulomonas</taxon>
    </lineage>
</organism>
<keyword evidence="4" id="KW-1185">Reference proteome</keyword>
<accession>A0ABT7SEH2</accession>
<feature type="region of interest" description="Disordered" evidence="1">
    <location>
        <begin position="1"/>
        <end position="25"/>
    </location>
</feature>
<dbReference type="Proteomes" id="UP001529338">
    <property type="component" value="Unassembled WGS sequence"/>
</dbReference>
<protein>
    <submittedName>
        <fullName evidence="3">ABC transporter permease</fullName>
    </submittedName>
</protein>
<feature type="transmembrane region" description="Helical" evidence="2">
    <location>
        <begin position="109"/>
        <end position="127"/>
    </location>
</feature>
<reference evidence="3 4" key="1">
    <citation type="submission" date="2023-06" db="EMBL/GenBank/DDBJ databases">
        <title>Cellulomonas sp. MW4 Whole genome sequence.</title>
        <authorList>
            <person name="Park S."/>
        </authorList>
    </citation>
    <scope>NUCLEOTIDE SEQUENCE [LARGE SCALE GENOMIC DNA]</scope>
    <source>
        <strain evidence="3 4">MW4</strain>
    </source>
</reference>
<feature type="transmembrane region" description="Helical" evidence="2">
    <location>
        <begin position="453"/>
        <end position="477"/>
    </location>
</feature>
<evidence type="ECO:0000313" key="4">
    <source>
        <dbReference type="Proteomes" id="UP001529338"/>
    </source>
</evidence>
<gene>
    <name evidence="3" type="ORF">QRT04_06475</name>
</gene>
<name>A0ABT7SEH2_9CELL</name>
<feature type="transmembrane region" description="Helical" evidence="2">
    <location>
        <begin position="324"/>
        <end position="342"/>
    </location>
</feature>
<evidence type="ECO:0000313" key="3">
    <source>
        <dbReference type="EMBL" id="MDM7854571.1"/>
    </source>
</evidence>
<keyword evidence="2" id="KW-0472">Membrane</keyword>
<proteinExistence type="predicted"/>
<keyword evidence="2" id="KW-1133">Transmembrane helix</keyword>
<feature type="transmembrane region" description="Helical" evidence="2">
    <location>
        <begin position="265"/>
        <end position="283"/>
    </location>
</feature>
<dbReference type="EMBL" id="JAUCGQ010000001">
    <property type="protein sequence ID" value="MDM7854571.1"/>
    <property type="molecule type" value="Genomic_DNA"/>
</dbReference>
<sequence length="557" mass="57979">MTAVSTRPAAPAPAPTPDAASQARRPADPFAGIGAALRLVVRRNRVRLVTWLYVVVGLFAYVAVYYRSIFDTQQSLDDFARVSDTPAIKALTGLEAAPNTMGGAVWTKIWMTCALCLMLGVAFLVTRSGRADEELGRTELLRAHMLGIHAYSTAAWLVNAALCLACGVGVAVASILLELDPDGAGVTGSLVLGASIAGVGAVALGVAAVANQVATTSRGANMIGAAVIGAFYVLRMLGDLGDGRLTWVSPIGWGQEMQPWGANRWWVLALLLGLTVVLHLVALRLEVRRDLGAGLVADRPGPARAPERWTRPLGLSLRLQRGPIIGWSVAVLLSAVLFGSVVDAMTDLLDDASSTMTDVIGGTGVDDLVALLVEIIALVVSVFAVQTALALRTDEAAGMAELQLAGAVPRARWALDRLVIPAVGSAALLVVSGALLGWSYGASTGSAGQVGSLALAALAYWPAVMVVVGVAVVLFGWAPRVAVAATWAVVGAMWVVVVVGPALRLPDWLLDALPFAATPAQPAEPFSWTPVVVLAAVAAVLVWLGVDRFRRRDVVTA</sequence>
<feature type="transmembrane region" description="Helical" evidence="2">
    <location>
        <begin position="222"/>
        <end position="238"/>
    </location>
</feature>
<keyword evidence="2" id="KW-0812">Transmembrane</keyword>
<comment type="caution">
    <text evidence="3">The sequence shown here is derived from an EMBL/GenBank/DDBJ whole genome shotgun (WGS) entry which is preliminary data.</text>
</comment>
<dbReference type="RefSeq" id="WP_289454344.1">
    <property type="nucleotide sequence ID" value="NZ_JAUCGQ010000001.1"/>
</dbReference>
<evidence type="ECO:0000256" key="2">
    <source>
        <dbReference type="SAM" id="Phobius"/>
    </source>
</evidence>
<feature type="transmembrane region" description="Helical" evidence="2">
    <location>
        <begin position="148"/>
        <end position="177"/>
    </location>
</feature>